<gene>
    <name evidence="2" type="ORF">HORIV_48670</name>
</gene>
<organism evidence="2 3">
    <name type="scientific">Vreelandella olivaria</name>
    <dbReference type="NCBI Taxonomy" id="390919"/>
    <lineage>
        <taxon>Bacteria</taxon>
        <taxon>Pseudomonadati</taxon>
        <taxon>Pseudomonadota</taxon>
        <taxon>Gammaproteobacteria</taxon>
        <taxon>Oceanospirillales</taxon>
        <taxon>Halomonadaceae</taxon>
        <taxon>Vreelandella</taxon>
    </lineage>
</organism>
<dbReference type="Pfam" id="PF14403">
    <property type="entry name" value="CP_ATPgrasp_2"/>
    <property type="match status" value="1"/>
</dbReference>
<dbReference type="PANTHER" id="PTHR34595">
    <property type="entry name" value="BLR5612 PROTEIN"/>
    <property type="match status" value="1"/>
</dbReference>
<dbReference type="InterPro" id="IPR051680">
    <property type="entry name" value="ATP-dep_Glu-Cys_Ligase-2"/>
</dbReference>
<keyword evidence="3" id="KW-1185">Reference proteome</keyword>
<dbReference type="PANTHER" id="PTHR34595:SF2">
    <property type="entry name" value="BLR2978 PROTEIN"/>
    <property type="match status" value="1"/>
</dbReference>
<dbReference type="EMBL" id="AP019416">
    <property type="protein sequence ID" value="BBI52446.1"/>
    <property type="molecule type" value="Genomic_DNA"/>
</dbReference>
<dbReference type="InterPro" id="IPR025841">
    <property type="entry name" value="CP_ATPgrasp_2"/>
</dbReference>
<name>A0ABN5WZV0_9GAMM</name>
<evidence type="ECO:0000313" key="2">
    <source>
        <dbReference type="EMBL" id="BBI52446.1"/>
    </source>
</evidence>
<dbReference type="Proteomes" id="UP000289555">
    <property type="component" value="Chromosome"/>
</dbReference>
<reference evidence="3" key="1">
    <citation type="journal article" date="2019" name="Microbiol. Resour. Announc.">
        <title>Complete Genome Sequence of Halomonas olivaria, a Moderately Halophilic Bacterium Isolated from Olive Processing Effluents, Obtained by Nanopore Sequencing.</title>
        <authorList>
            <person name="Nagata S."/>
            <person name="Ii K.M."/>
            <person name="Tsukimi T."/>
            <person name="Miura M.C."/>
            <person name="Galipon J."/>
            <person name="Arakawa K."/>
        </authorList>
    </citation>
    <scope>NUCLEOTIDE SEQUENCE [LARGE SCALE GENOMIC DNA]</scope>
    <source>
        <strain evidence="3">TYRC17</strain>
    </source>
</reference>
<evidence type="ECO:0000259" key="1">
    <source>
        <dbReference type="Pfam" id="PF14403"/>
    </source>
</evidence>
<protein>
    <recommendedName>
        <fullName evidence="1">Circularly permuted ATP-grasp type 2 domain-containing protein</fullName>
    </recommendedName>
</protein>
<sequence>MTAPVSTSLLAPMAHGLVEDYLHQLGKGQPGTFDAMLDGQGQLRPGWQSLLDSLEGMGSTGRLQQHEEIQRLLAENGVIFNMHDETQGRSWRLDPLPWVIDEVQWHALEAGLIQRSRLLSALYDDIYGPKTLFETGLLPSQALLASPHFFTPLPPLPTH</sequence>
<dbReference type="SUPFAM" id="SSF56059">
    <property type="entry name" value="Glutathione synthetase ATP-binding domain-like"/>
    <property type="match status" value="1"/>
</dbReference>
<feature type="domain" description="Circularly permuted ATP-grasp type 2" evidence="1">
    <location>
        <begin position="97"/>
        <end position="152"/>
    </location>
</feature>
<proteinExistence type="predicted"/>
<accession>A0ABN5WZV0</accession>
<evidence type="ECO:0000313" key="3">
    <source>
        <dbReference type="Proteomes" id="UP000289555"/>
    </source>
</evidence>